<evidence type="ECO:0000256" key="2">
    <source>
        <dbReference type="SAM" id="MobiDB-lite"/>
    </source>
</evidence>
<keyword evidence="4" id="KW-1185">Reference proteome</keyword>
<dbReference type="Gene3D" id="3.50.4.20">
    <property type="match status" value="1"/>
</dbReference>
<accession>A0A7W5CBY6</accession>
<organism evidence="3 4">
    <name type="scientific">Paenibacillus endophyticus</name>
    <dbReference type="NCBI Taxonomy" id="1294268"/>
    <lineage>
        <taxon>Bacteria</taxon>
        <taxon>Bacillati</taxon>
        <taxon>Bacillota</taxon>
        <taxon>Bacilli</taxon>
        <taxon>Bacillales</taxon>
        <taxon>Paenibacillaceae</taxon>
        <taxon>Paenibacillus</taxon>
    </lineage>
</organism>
<dbReference type="EMBL" id="JACHXW010000019">
    <property type="protein sequence ID" value="MBB3154865.1"/>
    <property type="molecule type" value="Genomic_DNA"/>
</dbReference>
<evidence type="ECO:0000256" key="1">
    <source>
        <dbReference type="PIRSR" id="PIRSR012565-1"/>
    </source>
</evidence>
<dbReference type="InterPro" id="IPR038141">
    <property type="entry name" value="YutD-like_sf"/>
</dbReference>
<feature type="compositionally biased region" description="Basic and acidic residues" evidence="2">
    <location>
        <begin position="141"/>
        <end position="151"/>
    </location>
</feature>
<dbReference type="AlphaFoldDB" id="A0A7W5CBY6"/>
<dbReference type="Proteomes" id="UP000518605">
    <property type="component" value="Unassembled WGS sequence"/>
</dbReference>
<protein>
    <submittedName>
        <fullName evidence="3">Uncharacterized protein YutD</fullName>
    </submittedName>
</protein>
<feature type="region of interest" description="Disordered" evidence="2">
    <location>
        <begin position="141"/>
        <end position="241"/>
    </location>
</feature>
<keyword evidence="1" id="KW-1015">Disulfide bond</keyword>
<evidence type="ECO:0000313" key="4">
    <source>
        <dbReference type="Proteomes" id="UP000518605"/>
    </source>
</evidence>
<feature type="compositionally biased region" description="Low complexity" evidence="2">
    <location>
        <begin position="217"/>
        <end position="229"/>
    </location>
</feature>
<proteinExistence type="predicted"/>
<feature type="compositionally biased region" description="Basic and acidic residues" evidence="2">
    <location>
        <begin position="232"/>
        <end position="241"/>
    </location>
</feature>
<name>A0A7W5CBY6_9BACL</name>
<sequence length="241" mass="27388">MALIHIGGKSYEIVQENRNGWNPEAFRDRYSEVLERYDYIVGDWGYSQLRLKGFFRDNHQKATKDSNLSSMSDYINEYCNFGCAYFILEKTISTQREPEDYDLDADDHRPRLDAADLLAAVAGMADAEGGVDLDNTEVATAKEEVSHPTHERHSRHHNRENRHRSSNRSSHESKGDSANAASEGKNNEQQSSGKREQQRKGGYKGNDHRGKKPFRLAANETAAASTSSEQNRPQKKDTERH</sequence>
<reference evidence="3 4" key="1">
    <citation type="submission" date="2020-08" db="EMBL/GenBank/DDBJ databases">
        <title>Genomic Encyclopedia of Type Strains, Phase III (KMG-III): the genomes of soil and plant-associated and newly described type strains.</title>
        <authorList>
            <person name="Whitman W."/>
        </authorList>
    </citation>
    <scope>NUCLEOTIDE SEQUENCE [LARGE SCALE GENOMIC DNA]</scope>
    <source>
        <strain evidence="3 4">CECT 8234</strain>
    </source>
</reference>
<feature type="compositionally biased region" description="Basic residues" evidence="2">
    <location>
        <begin position="152"/>
        <end position="166"/>
    </location>
</feature>
<evidence type="ECO:0000313" key="3">
    <source>
        <dbReference type="EMBL" id="MBB3154865.1"/>
    </source>
</evidence>
<dbReference type="Pfam" id="PF06265">
    <property type="entry name" value="YutD-like"/>
    <property type="match status" value="1"/>
</dbReference>
<comment type="caution">
    <text evidence="3">The sequence shown here is derived from an EMBL/GenBank/DDBJ whole genome shotgun (WGS) entry which is preliminary data.</text>
</comment>
<feature type="disulfide bond" evidence="1">
    <location>
        <begin position="79"/>
        <end position="83"/>
    </location>
</feature>
<gene>
    <name evidence="3" type="ORF">FHS16_004947</name>
</gene>
<dbReference type="RefSeq" id="WP_246431934.1">
    <property type="nucleotide sequence ID" value="NZ_CBCSLB010000019.1"/>
</dbReference>
<dbReference type="InterPro" id="IPR009370">
    <property type="entry name" value="YutD-like"/>
</dbReference>